<keyword evidence="2" id="KW-0269">Exonuclease</keyword>
<dbReference type="InterPro" id="IPR012337">
    <property type="entry name" value="RNaseH-like_sf"/>
</dbReference>
<name>A0A5C6V1Z2_9FLAO</name>
<dbReference type="EMBL" id="VORB01000008">
    <property type="protein sequence ID" value="TXC77035.1"/>
    <property type="molecule type" value="Genomic_DNA"/>
</dbReference>
<evidence type="ECO:0000313" key="3">
    <source>
        <dbReference type="Proteomes" id="UP000321168"/>
    </source>
</evidence>
<dbReference type="SUPFAM" id="SSF53098">
    <property type="entry name" value="Ribonuclease H-like"/>
    <property type="match status" value="1"/>
</dbReference>
<keyword evidence="2" id="KW-0540">Nuclease</keyword>
<dbReference type="InterPro" id="IPR002562">
    <property type="entry name" value="3'-5'_exonuclease_dom"/>
</dbReference>
<dbReference type="Gene3D" id="3.30.420.10">
    <property type="entry name" value="Ribonuclease H-like superfamily/Ribonuclease H"/>
    <property type="match status" value="1"/>
</dbReference>
<comment type="caution">
    <text evidence="2">The sequence shown here is derived from an EMBL/GenBank/DDBJ whole genome shotgun (WGS) entry which is preliminary data.</text>
</comment>
<dbReference type="AlphaFoldDB" id="A0A5C6V1Z2"/>
<gene>
    <name evidence="2" type="ORF">FRX97_09215</name>
</gene>
<dbReference type="RefSeq" id="WP_147014923.1">
    <property type="nucleotide sequence ID" value="NZ_VORB01000008.1"/>
</dbReference>
<organism evidence="2 3">
    <name type="scientific">Luteibaculum oceani</name>
    <dbReference type="NCBI Taxonomy" id="1294296"/>
    <lineage>
        <taxon>Bacteria</taxon>
        <taxon>Pseudomonadati</taxon>
        <taxon>Bacteroidota</taxon>
        <taxon>Flavobacteriia</taxon>
        <taxon>Flavobacteriales</taxon>
        <taxon>Luteibaculaceae</taxon>
        <taxon>Luteibaculum</taxon>
    </lineage>
</organism>
<evidence type="ECO:0000313" key="2">
    <source>
        <dbReference type="EMBL" id="TXC77035.1"/>
    </source>
</evidence>
<keyword evidence="2" id="KW-0378">Hydrolase</keyword>
<reference evidence="2 3" key="1">
    <citation type="submission" date="2019-08" db="EMBL/GenBank/DDBJ databases">
        <title>Genome of Luteibaculum oceani JCM 18817.</title>
        <authorList>
            <person name="Bowman J.P."/>
        </authorList>
    </citation>
    <scope>NUCLEOTIDE SEQUENCE [LARGE SCALE GENOMIC DNA]</scope>
    <source>
        <strain evidence="2 3">JCM 18817</strain>
    </source>
</reference>
<protein>
    <submittedName>
        <fullName evidence="2">3'-5' exonuclease domain-containing protein 2</fullName>
    </submittedName>
</protein>
<dbReference type="InterPro" id="IPR036397">
    <property type="entry name" value="RNaseH_sf"/>
</dbReference>
<accession>A0A5C6V1Z2</accession>
<dbReference type="CDD" id="cd06141">
    <property type="entry name" value="WRN_exo"/>
    <property type="match status" value="1"/>
</dbReference>
<dbReference type="GO" id="GO:0008408">
    <property type="term" value="F:3'-5' exonuclease activity"/>
    <property type="evidence" value="ECO:0007669"/>
    <property type="project" value="InterPro"/>
</dbReference>
<sequence>MEKTQQLYEIQKDEIQNYPLDHYRGEIVLVDNQEGLREFYKEDIFANYDVIGFDTESKPSFKKGQVNKLALFQFATPHAVYLVRLNKIGGIPEKLASMMRNYHGTMVGISLADDWREIRKLKIDAKPECVIDLNELAMKKGFVSIGAKKLSALLLGIRISKRQQVSNWEADELSEPQMIYAATDAWICRGIYFKLLTL</sequence>
<dbReference type="PANTHER" id="PTHR47765:SF2">
    <property type="entry name" value="EXONUCLEASE MUT-7 HOMOLOG"/>
    <property type="match status" value="1"/>
</dbReference>
<dbReference type="Proteomes" id="UP000321168">
    <property type="component" value="Unassembled WGS sequence"/>
</dbReference>
<feature type="domain" description="3'-5' exonuclease" evidence="1">
    <location>
        <begin position="29"/>
        <end position="196"/>
    </location>
</feature>
<keyword evidence="3" id="KW-1185">Reference proteome</keyword>
<evidence type="ECO:0000259" key="1">
    <source>
        <dbReference type="Pfam" id="PF01612"/>
    </source>
</evidence>
<dbReference type="GO" id="GO:0006139">
    <property type="term" value="P:nucleobase-containing compound metabolic process"/>
    <property type="evidence" value="ECO:0007669"/>
    <property type="project" value="InterPro"/>
</dbReference>
<dbReference type="GO" id="GO:0003676">
    <property type="term" value="F:nucleic acid binding"/>
    <property type="evidence" value="ECO:0007669"/>
    <property type="project" value="InterPro"/>
</dbReference>
<dbReference type="Pfam" id="PF01612">
    <property type="entry name" value="DNA_pol_A_exo1"/>
    <property type="match status" value="1"/>
</dbReference>
<dbReference type="InterPro" id="IPR052408">
    <property type="entry name" value="Exonuclease_MUT-7-like"/>
</dbReference>
<dbReference type="PANTHER" id="PTHR47765">
    <property type="entry name" value="3'-5' EXONUCLEASE DOMAIN-CONTAINING PROTEIN"/>
    <property type="match status" value="1"/>
</dbReference>
<proteinExistence type="predicted"/>
<dbReference type="OrthoDB" id="9793333at2"/>